<accession>A0A382W7H7</accession>
<evidence type="ECO:0000313" key="1">
    <source>
        <dbReference type="EMBL" id="SVD54762.1"/>
    </source>
</evidence>
<protein>
    <recommendedName>
        <fullName evidence="2">ROK family protein</fullName>
    </recommendedName>
</protein>
<dbReference type="AlphaFoldDB" id="A0A382W7H7"/>
<proteinExistence type="predicted"/>
<sequence>KLGLVTSHIINLLDPAVITLGGGISKAYPYFNGSMKEVLNEYSPSFTYHSIKIEESLNHLTSIHLGAALLLSNKISTKNYEVWD</sequence>
<dbReference type="CDD" id="cd23763">
    <property type="entry name" value="ASKHA_ATPase_ROK"/>
    <property type="match status" value="1"/>
</dbReference>
<name>A0A382W7H7_9ZZZZ</name>
<dbReference type="Gene3D" id="3.30.420.40">
    <property type="match status" value="1"/>
</dbReference>
<organism evidence="1">
    <name type="scientific">marine metagenome</name>
    <dbReference type="NCBI Taxonomy" id="408172"/>
    <lineage>
        <taxon>unclassified sequences</taxon>
        <taxon>metagenomes</taxon>
        <taxon>ecological metagenomes</taxon>
    </lineage>
</organism>
<dbReference type="InterPro" id="IPR043129">
    <property type="entry name" value="ATPase_NBD"/>
</dbReference>
<dbReference type="SUPFAM" id="SSF53067">
    <property type="entry name" value="Actin-like ATPase domain"/>
    <property type="match status" value="1"/>
</dbReference>
<gene>
    <name evidence="1" type="ORF">METZ01_LOCUS407616</name>
</gene>
<dbReference type="EMBL" id="UINC01157650">
    <property type="protein sequence ID" value="SVD54762.1"/>
    <property type="molecule type" value="Genomic_DNA"/>
</dbReference>
<evidence type="ECO:0008006" key="2">
    <source>
        <dbReference type="Google" id="ProtNLM"/>
    </source>
</evidence>
<reference evidence="1" key="1">
    <citation type="submission" date="2018-05" db="EMBL/GenBank/DDBJ databases">
        <authorList>
            <person name="Lanie J.A."/>
            <person name="Ng W.-L."/>
            <person name="Kazmierczak K.M."/>
            <person name="Andrzejewski T.M."/>
            <person name="Davidsen T.M."/>
            <person name="Wayne K.J."/>
            <person name="Tettelin H."/>
            <person name="Glass J.I."/>
            <person name="Rusch D."/>
            <person name="Podicherti R."/>
            <person name="Tsui H.-C.T."/>
            <person name="Winkler M.E."/>
        </authorList>
    </citation>
    <scope>NUCLEOTIDE SEQUENCE</scope>
</reference>
<feature type="non-terminal residue" evidence="1">
    <location>
        <position position="1"/>
    </location>
</feature>